<feature type="coiled-coil region" evidence="1">
    <location>
        <begin position="388"/>
        <end position="458"/>
    </location>
</feature>
<keyword evidence="1" id="KW-0175">Coiled coil</keyword>
<evidence type="ECO:0000259" key="2">
    <source>
        <dbReference type="Pfam" id="PF13476"/>
    </source>
</evidence>
<evidence type="ECO:0000313" key="4">
    <source>
        <dbReference type="Proteomes" id="UP000016649"/>
    </source>
</evidence>
<feature type="domain" description="Rad50/SbcC-type AAA" evidence="2">
    <location>
        <begin position="5"/>
        <end position="289"/>
    </location>
</feature>
<dbReference type="Gene3D" id="3.40.50.300">
    <property type="entry name" value="P-loop containing nucleotide triphosphate hydrolases"/>
    <property type="match status" value="2"/>
</dbReference>
<dbReference type="Proteomes" id="UP000016649">
    <property type="component" value="Unassembled WGS sequence"/>
</dbReference>
<keyword evidence="4" id="KW-1185">Reference proteome</keyword>
<dbReference type="RefSeq" id="WP_021687157.1">
    <property type="nucleotide sequence ID" value="NZ_KI260564.1"/>
</dbReference>
<reference evidence="3 4" key="1">
    <citation type="submission" date="2013-08" db="EMBL/GenBank/DDBJ databases">
        <authorList>
            <person name="Weinstock G."/>
            <person name="Sodergren E."/>
            <person name="Wylie T."/>
            <person name="Fulton L."/>
            <person name="Fulton R."/>
            <person name="Fronick C."/>
            <person name="O'Laughlin M."/>
            <person name="Godfrey J."/>
            <person name="Miner T."/>
            <person name="Herter B."/>
            <person name="Appelbaum E."/>
            <person name="Cordes M."/>
            <person name="Lek S."/>
            <person name="Wollam A."/>
            <person name="Pepin K.H."/>
            <person name="Palsikar V.B."/>
            <person name="Mitreva M."/>
            <person name="Wilson R.K."/>
        </authorList>
    </citation>
    <scope>NUCLEOTIDE SEQUENCE [LARGE SCALE GENOMIC DNA]</scope>
    <source>
        <strain evidence="3 4">ATCC 700332</strain>
    </source>
</reference>
<dbReference type="Pfam" id="PF13476">
    <property type="entry name" value="AAA_23"/>
    <property type="match status" value="1"/>
</dbReference>
<accession>A0ABN0NZH4</accession>
<dbReference type="Pfam" id="PF13558">
    <property type="entry name" value="SbcC_Walker_B"/>
    <property type="match status" value="1"/>
</dbReference>
<evidence type="ECO:0000256" key="1">
    <source>
        <dbReference type="SAM" id="Coils"/>
    </source>
</evidence>
<dbReference type="PANTHER" id="PTHR32114:SF2">
    <property type="entry name" value="ABC TRANSPORTER ABCH.3"/>
    <property type="match status" value="1"/>
</dbReference>
<evidence type="ECO:0000313" key="3">
    <source>
        <dbReference type="EMBL" id="ERJ93473.1"/>
    </source>
</evidence>
<comment type="caution">
    <text evidence="3">The sequence shown here is derived from an EMBL/GenBank/DDBJ whole genome shotgun (WGS) entry which is preliminary data.</text>
</comment>
<feature type="coiled-coil region" evidence="1">
    <location>
        <begin position="568"/>
        <end position="599"/>
    </location>
</feature>
<dbReference type="SUPFAM" id="SSF52540">
    <property type="entry name" value="P-loop containing nucleoside triphosphate hydrolases"/>
    <property type="match status" value="2"/>
</dbReference>
<feature type="coiled-coil region" evidence="1">
    <location>
        <begin position="760"/>
        <end position="854"/>
    </location>
</feature>
<proteinExistence type="predicted"/>
<dbReference type="PANTHER" id="PTHR32114">
    <property type="entry name" value="ABC TRANSPORTER ABCH.3"/>
    <property type="match status" value="1"/>
</dbReference>
<dbReference type="EMBL" id="AWVH01000025">
    <property type="protein sequence ID" value="ERJ93473.1"/>
    <property type="molecule type" value="Genomic_DNA"/>
</dbReference>
<gene>
    <name evidence="3" type="ORF">HMPREF9193_00943</name>
</gene>
<dbReference type="InterPro" id="IPR027417">
    <property type="entry name" value="P-loop_NTPase"/>
</dbReference>
<organism evidence="3 4">
    <name type="scientific">Treponema lecithinolyticum ATCC 700332</name>
    <dbReference type="NCBI Taxonomy" id="1321815"/>
    <lineage>
        <taxon>Bacteria</taxon>
        <taxon>Pseudomonadati</taxon>
        <taxon>Spirochaetota</taxon>
        <taxon>Spirochaetia</taxon>
        <taxon>Spirochaetales</taxon>
        <taxon>Treponemataceae</taxon>
        <taxon>Treponema</taxon>
    </lineage>
</organism>
<feature type="coiled-coil region" evidence="1">
    <location>
        <begin position="198"/>
        <end position="296"/>
    </location>
</feature>
<feature type="coiled-coil region" evidence="1">
    <location>
        <begin position="323"/>
        <end position="357"/>
    </location>
</feature>
<sequence length="1025" mass="116552">MKPLKLTMHNIASFTGTHTIDFCVLDDMFLICGKTGSGKTTILDSITYALYGSLPGARKQNDIRKMRSDFCTNQDECSIDFEFLLNGKIYRVLRTLPVIRTGRGGKTVEDGESAALYCVHNGTNTSANTDAREEKLLCSRKAETDAMIKSLVRLSAEEFSRIVLLPQGDFADFLRQKSSERKEMLAKLFPVEHFTRCADRLKEEKNRIESMLEEVSSNLERIGAQFDSGDAQREKTELNGKLEDLSAQNENIRRLMLESQTQFTLCEQKLHALKEYEQLQQELHSLLEQKDQYEKNTELLLLIRSACALENFAENAAASEAALYNAQSEYIGATQKLDALNRELNELEKQKSGNEQNKQNKAGIETRLQNMEYVQKACEEFEQTLRDAGNAEQSLRQAREAIEHIKSQLTPLESEYQADGDIEQQMQNVQNRLLLTEYELLCAQKKRFEDEEKELTEDATKAQLILDDFLEQQENENRLSQACLLAKTLQKDTPCPVCGSLAHPAPAQQNQQSLDIGEKINVQKKLCEQAQLRAGETRLRIKEIDGRIAHSFETVQQFTATKDLEEPVQKTENEISAERENLKQHADELKTRLEKRSRTERYIQDLQNKLEPLKQNEILYSQEYAVTQDRQKQAQQRFEQLLHTNGLAESFAFDTESDFNGKSGFIKMLAGKLQNELLKLNTDIEAYEYKYAQTVKEHADVSGRADILKSHMQNCEVEQKTKENALKQALDSSPFAASDTQSALENMHNALVQKENLAFLESYTEQYKTEKQRLEVLCAEKKANVQNDPEQLQNEYEQLKRQTAQLENEFAQNQSGQTEIKRRIAELETLGSEYDNLEKRRLSLLEQAQTYTKLCDAVTGKNPKKTPLDAWVLRMYLEEITLYAGRKLENISDGRYTMYLKETEGGRGYQGLDLEVYDSYTGKRRPCSTLSGGETFMASISLALAVSDTVQARNGGIQLDSLFIDEGFGTLDGESLEKALSVLDEIREGRCIGLVSHVDGLKTRIQSRLEIHKGINGSSIQTVQA</sequence>
<protein>
    <submittedName>
        <fullName evidence="3">DNA sulfur modification protein DndD</fullName>
    </submittedName>
</protein>
<dbReference type="InterPro" id="IPR038729">
    <property type="entry name" value="Rad50/SbcC_AAA"/>
</dbReference>
<name>A0ABN0NZH4_TRELE</name>